<comment type="similarity">
    <text evidence="2">Belongs to the DAMOX/DASOX family.</text>
</comment>
<dbReference type="InterPro" id="IPR023209">
    <property type="entry name" value="DAO"/>
</dbReference>
<keyword evidence="3" id="KW-0285">Flavoprotein</keyword>
<dbReference type="Gene3D" id="3.40.50.720">
    <property type="entry name" value="NAD(P)-binding Rossmann-like Domain"/>
    <property type="match status" value="1"/>
</dbReference>
<dbReference type="SUPFAM" id="SSF54373">
    <property type="entry name" value="FAD-linked reductases, C-terminal domain"/>
    <property type="match status" value="1"/>
</dbReference>
<dbReference type="Gene3D" id="3.30.9.10">
    <property type="entry name" value="D-Amino Acid Oxidase, subunit A, domain 2"/>
    <property type="match status" value="1"/>
</dbReference>
<evidence type="ECO:0000256" key="4">
    <source>
        <dbReference type="ARBA" id="ARBA00022827"/>
    </source>
</evidence>
<evidence type="ECO:0000256" key="5">
    <source>
        <dbReference type="ARBA" id="ARBA00023002"/>
    </source>
</evidence>
<feature type="binding site" evidence="9">
    <location>
        <begin position="271"/>
        <end position="276"/>
    </location>
    <ligand>
        <name>FAD</name>
        <dbReference type="ChEBI" id="CHEBI:57692"/>
    </ligand>
</feature>
<dbReference type="PIRSF" id="PIRSF000189">
    <property type="entry name" value="D-aa_oxidase"/>
    <property type="match status" value="1"/>
</dbReference>
<dbReference type="Proteomes" id="UP000198878">
    <property type="component" value="Unassembled WGS sequence"/>
</dbReference>
<comment type="catalytic activity">
    <reaction evidence="8">
        <text>a D-alpha-amino acid + O2 + H2O = a 2-oxocarboxylate + H2O2 + NH4(+)</text>
        <dbReference type="Rhea" id="RHEA:21816"/>
        <dbReference type="ChEBI" id="CHEBI:15377"/>
        <dbReference type="ChEBI" id="CHEBI:15379"/>
        <dbReference type="ChEBI" id="CHEBI:16240"/>
        <dbReference type="ChEBI" id="CHEBI:28938"/>
        <dbReference type="ChEBI" id="CHEBI:35179"/>
        <dbReference type="ChEBI" id="CHEBI:59871"/>
        <dbReference type="EC" id="1.4.3.3"/>
    </reaction>
    <physiologicalReaction direction="left-to-right" evidence="8">
        <dbReference type="Rhea" id="RHEA:21817"/>
    </physiologicalReaction>
</comment>
<dbReference type="STRING" id="218821.SAMN05421837_107604"/>
<dbReference type="OrthoDB" id="246701at2"/>
<dbReference type="PANTHER" id="PTHR11530">
    <property type="entry name" value="D-AMINO ACID OXIDASE"/>
    <property type="match status" value="1"/>
</dbReference>
<accession>A0A1H5RB84</accession>
<evidence type="ECO:0000256" key="1">
    <source>
        <dbReference type="ARBA" id="ARBA00001974"/>
    </source>
</evidence>
<keyword evidence="12" id="KW-1185">Reference proteome</keyword>
<dbReference type="RefSeq" id="WP_086674148.1">
    <property type="nucleotide sequence ID" value="NZ_FNUJ01000007.1"/>
</dbReference>
<evidence type="ECO:0000313" key="12">
    <source>
        <dbReference type="Proteomes" id="UP000198878"/>
    </source>
</evidence>
<feature type="binding site" evidence="9">
    <location>
        <position position="272"/>
    </location>
    <ligand>
        <name>D-dopa</name>
        <dbReference type="ChEBI" id="CHEBI:149689"/>
    </ligand>
</feature>
<evidence type="ECO:0000256" key="8">
    <source>
        <dbReference type="ARBA" id="ARBA00049547"/>
    </source>
</evidence>
<feature type="binding site" evidence="9">
    <location>
        <begin position="38"/>
        <end position="39"/>
    </location>
    <ligand>
        <name>FAD</name>
        <dbReference type="ChEBI" id="CHEBI:57692"/>
    </ligand>
</feature>
<sequence>MHITVAGAGIIGLTCAYRLAGAGHDVTVVAAAGPGESTSAVAGAVLYPPVRRPDKRIARWTAETLAVLREQEAPGVRFRRGRVLLATGEPEPQWLRAMIDPVRDGDRLVFTTALVDTPVYLEWLLAQVVSLGVRVEHQPLTSLSGLGPVVNAAGLGAGPLAGDGSMVPIGGQVVHLADPGLREFVVDETGPGVTYAIPHGGHVVCGGTEEPGRADTVPNPGVTADIVRRCRELVPALAGAEVLRSAVGLRPFRPVVRLERSGEVVHCYGHGGSGITLAWGCAADVVELFRAG</sequence>
<proteinExistence type="inferred from homology"/>
<dbReference type="Pfam" id="PF01266">
    <property type="entry name" value="DAO"/>
    <property type="match status" value="1"/>
</dbReference>
<feature type="domain" description="FAD dependent oxidoreductase" evidence="10">
    <location>
        <begin position="3"/>
        <end position="288"/>
    </location>
</feature>
<evidence type="ECO:0000259" key="10">
    <source>
        <dbReference type="Pfam" id="PF01266"/>
    </source>
</evidence>
<dbReference type="GO" id="GO:0019478">
    <property type="term" value="P:D-amino acid catabolic process"/>
    <property type="evidence" value="ECO:0007669"/>
    <property type="project" value="TreeGrafter"/>
</dbReference>
<dbReference type="AlphaFoldDB" id="A0A1H5RB84"/>
<dbReference type="GO" id="GO:0071949">
    <property type="term" value="F:FAD binding"/>
    <property type="evidence" value="ECO:0007669"/>
    <property type="project" value="InterPro"/>
</dbReference>
<keyword evidence="4 9" id="KW-0274">FAD</keyword>
<dbReference type="EMBL" id="FNUJ01000007">
    <property type="protein sequence ID" value="SEF34851.1"/>
    <property type="molecule type" value="Genomic_DNA"/>
</dbReference>
<evidence type="ECO:0000256" key="2">
    <source>
        <dbReference type="ARBA" id="ARBA00006730"/>
    </source>
</evidence>
<reference evidence="12" key="1">
    <citation type="submission" date="2016-10" db="EMBL/GenBank/DDBJ databases">
        <authorList>
            <person name="Varghese N."/>
            <person name="Submissions S."/>
        </authorList>
    </citation>
    <scope>NUCLEOTIDE SEQUENCE [LARGE SCALE GENOMIC DNA]</scope>
    <source>
        <strain evidence="12">DSM 44654</strain>
    </source>
</reference>
<dbReference type="GO" id="GO:0005737">
    <property type="term" value="C:cytoplasm"/>
    <property type="evidence" value="ECO:0007669"/>
    <property type="project" value="TreeGrafter"/>
</dbReference>
<dbReference type="SUPFAM" id="SSF51971">
    <property type="entry name" value="Nucleotide-binding domain"/>
    <property type="match status" value="1"/>
</dbReference>
<evidence type="ECO:0000256" key="3">
    <source>
        <dbReference type="ARBA" id="ARBA00022630"/>
    </source>
</evidence>
<dbReference type="InterPro" id="IPR006076">
    <property type="entry name" value="FAD-dep_OxRdtase"/>
</dbReference>
<keyword evidence="5" id="KW-0560">Oxidoreductase</keyword>
<protein>
    <recommendedName>
        <fullName evidence="7">D-amino-acid oxidase</fullName>
        <ecNumber evidence="6">1.4.3.3</ecNumber>
    </recommendedName>
</protein>
<dbReference type="GO" id="GO:0003884">
    <property type="term" value="F:D-amino-acid oxidase activity"/>
    <property type="evidence" value="ECO:0007669"/>
    <property type="project" value="UniProtKB-EC"/>
</dbReference>
<comment type="cofactor">
    <cofactor evidence="1 9">
        <name>FAD</name>
        <dbReference type="ChEBI" id="CHEBI:57692"/>
    </cofactor>
</comment>
<organism evidence="11 12">
    <name type="scientific">Amycolatopsis pretoriensis</name>
    <dbReference type="NCBI Taxonomy" id="218821"/>
    <lineage>
        <taxon>Bacteria</taxon>
        <taxon>Bacillati</taxon>
        <taxon>Actinomycetota</taxon>
        <taxon>Actinomycetes</taxon>
        <taxon>Pseudonocardiales</taxon>
        <taxon>Pseudonocardiaceae</taxon>
        <taxon>Amycolatopsis</taxon>
    </lineage>
</organism>
<dbReference type="PANTHER" id="PTHR11530:SF11">
    <property type="entry name" value="D-ASPARTATE OXIDASE"/>
    <property type="match status" value="1"/>
</dbReference>
<gene>
    <name evidence="11" type="ORF">SAMN05421837_107604</name>
</gene>
<evidence type="ECO:0000313" key="11">
    <source>
        <dbReference type="EMBL" id="SEF34851.1"/>
    </source>
</evidence>
<name>A0A1H5RB84_9PSEU</name>
<evidence type="ECO:0000256" key="7">
    <source>
        <dbReference type="ARBA" id="ARBA00039751"/>
    </source>
</evidence>
<feature type="binding site" evidence="9">
    <location>
        <position position="195"/>
    </location>
    <ligand>
        <name>D-dopa</name>
        <dbReference type="ChEBI" id="CHEBI:149689"/>
    </ligand>
</feature>
<evidence type="ECO:0000256" key="9">
    <source>
        <dbReference type="PIRSR" id="PIRSR000189-1"/>
    </source>
</evidence>
<dbReference type="EC" id="1.4.3.3" evidence="6"/>
<feature type="binding site" evidence="9">
    <location>
        <position position="250"/>
    </location>
    <ligand>
        <name>D-dopa</name>
        <dbReference type="ChEBI" id="CHEBI:149689"/>
    </ligand>
</feature>
<evidence type="ECO:0000256" key="6">
    <source>
        <dbReference type="ARBA" id="ARBA00039101"/>
    </source>
</evidence>